<proteinExistence type="predicted"/>
<dbReference type="Gene3D" id="3.40.50.10490">
    <property type="entry name" value="Glucose-6-phosphate isomerase like protein, domain 1"/>
    <property type="match status" value="1"/>
</dbReference>
<dbReference type="AlphaFoldDB" id="A0A7J7MNS8"/>
<accession>A0A7J7MNS8</accession>
<evidence type="ECO:0000256" key="1">
    <source>
        <dbReference type="ARBA" id="ARBA00022980"/>
    </source>
</evidence>
<reference evidence="4 5" key="1">
    <citation type="journal article" date="2020" name="IScience">
        <title>Genome Sequencing of the Endangered Kingdonia uniflora (Circaeasteraceae, Ranunculales) Reveals Potential Mechanisms of Evolutionary Specialization.</title>
        <authorList>
            <person name="Sun Y."/>
            <person name="Deng T."/>
            <person name="Zhang A."/>
            <person name="Moore M.J."/>
            <person name="Landis J.B."/>
            <person name="Lin N."/>
            <person name="Zhang H."/>
            <person name="Zhang X."/>
            <person name="Huang J."/>
            <person name="Zhang X."/>
            <person name="Sun H."/>
            <person name="Wang H."/>
        </authorList>
    </citation>
    <scope>NUCLEOTIDE SEQUENCE [LARGE SCALE GENOMIC DNA]</scope>
    <source>
        <strain evidence="4">TB1705</strain>
        <tissue evidence="4">Leaf</tissue>
    </source>
</reference>
<dbReference type="PANTHER" id="PTHR11489">
    <property type="entry name" value="40S RIBOSOMAL PROTEIN SA"/>
    <property type="match status" value="1"/>
</dbReference>
<name>A0A7J7MNS8_9MAGN</name>
<evidence type="ECO:0000313" key="5">
    <source>
        <dbReference type="Proteomes" id="UP000541444"/>
    </source>
</evidence>
<dbReference type="GO" id="GO:0003735">
    <property type="term" value="F:structural constituent of ribosome"/>
    <property type="evidence" value="ECO:0007669"/>
    <property type="project" value="InterPro"/>
</dbReference>
<sequence>MREEIGIAHTRSQRIHRTTEGRLAIKITEVWERIFGLLGYDAELPVREEPEEVVGLIAELEYGLSLPLSNLEKGIMNLIGACLVQMNGNMWEVISVCEALNLRREEQGRKRKISPEDVLQFYGVKFFGTSRGTYFCTSAPRLRFFDLNSAGRTWNDNMIWVKGPKSQVERKESLLDKVILEDTKLEVVLEDLSINRKKRVNSRIEKVLKSQQPLKRVAVAGNSGSGTATEKVKKRRVEPFEVSCGKVVENKPNVEDNWKEVAEKARLAVLREEGEKRKMAARLMKGICLRVEEEIVEQKRKMIELDRNVARLKNDLSKEGKRLEALRDYQVVEISRLANTYVEEEDEEFEDDAAGVVDGLDCVSLQMARNNKGDDIERLETETEKELRDIHLIIIDLEVELAKGRETLVSLLFLQAELRELGRLKKKLADKDNNIKGASDDLTAPELVAEQLITAFSAKDVEFWAVQRRCNKLNERVAYLKAELGQVNLHARNAEVGECSKRMKNDDRASLVQSDVVSLSARIRELEGDIAQIQGLKENVIREKVELLKKMPDVDELKKEIETLRAQVVELEATNRADSAKTDKKLVENIAITDWLDRQMVPIFPAQNSGRLLAPDHDLVLEEPAECSAELASSAVLYRIGVRSPDNVAHPTLEELLYGQFLLHNFMTLQDKKILFNKFVIKYQDEIPEVVEAHQDDGESQVGVNILNACNEEDVKVGNDPQENTQYKNLIDFAVQSLYPSCHDGATTLRHAGRSSIVGGSSTTRCVFSLEFDDNGSIIGEYRAKFATNYGELAKTLVSPIIHDWCFVGKVVNKMIWDDICEVLTTVVQNLPGLVDEIFDQDAVSKCVSYSYSHCPRADHRPIKDGALGNILIIALCNTDSPMRYVDIRIPANNKGKQSIGCLFGLLARMVFEIRGTILPGHKWDVMVDLFFYREPEETKEQEENALSGCPPFANTYRPSMLVLPRSCELLDWYGVTVAYGTLQQGGRASRDFYNILIDEIIHVTEYRPLVDIVAEEIIVWEKSCTMFI</sequence>
<protein>
    <submittedName>
        <fullName evidence="4">Uncharacterized protein</fullName>
    </submittedName>
</protein>
<comment type="caution">
    <text evidence="4">The sequence shown here is derived from an EMBL/GenBank/DDBJ whole genome shotgun (WGS) entry which is preliminary data.</text>
</comment>
<dbReference type="GO" id="GO:0015935">
    <property type="term" value="C:small ribosomal subunit"/>
    <property type="evidence" value="ECO:0007669"/>
    <property type="project" value="InterPro"/>
</dbReference>
<keyword evidence="1" id="KW-0689">Ribosomal protein</keyword>
<feature type="coiled-coil region" evidence="3">
    <location>
        <begin position="288"/>
        <end position="322"/>
    </location>
</feature>
<keyword evidence="5" id="KW-1185">Reference proteome</keyword>
<evidence type="ECO:0000256" key="2">
    <source>
        <dbReference type="ARBA" id="ARBA00023274"/>
    </source>
</evidence>
<keyword evidence="3" id="KW-0175">Coiled coil</keyword>
<gene>
    <name evidence="4" type="ORF">GIB67_009090</name>
</gene>
<dbReference type="InterPro" id="IPR005707">
    <property type="entry name" value="Ribosomal_uS2_euk/arc"/>
</dbReference>
<feature type="coiled-coil region" evidence="3">
    <location>
        <begin position="523"/>
        <end position="581"/>
    </location>
</feature>
<dbReference type="GO" id="GO:0006412">
    <property type="term" value="P:translation"/>
    <property type="evidence" value="ECO:0007669"/>
    <property type="project" value="InterPro"/>
</dbReference>
<dbReference type="OrthoDB" id="414863at2759"/>
<dbReference type="SUPFAM" id="SSF52313">
    <property type="entry name" value="Ribosomal protein S2"/>
    <property type="match status" value="1"/>
</dbReference>
<evidence type="ECO:0000256" key="3">
    <source>
        <dbReference type="SAM" id="Coils"/>
    </source>
</evidence>
<dbReference type="Proteomes" id="UP000541444">
    <property type="component" value="Unassembled WGS sequence"/>
</dbReference>
<organism evidence="4 5">
    <name type="scientific">Kingdonia uniflora</name>
    <dbReference type="NCBI Taxonomy" id="39325"/>
    <lineage>
        <taxon>Eukaryota</taxon>
        <taxon>Viridiplantae</taxon>
        <taxon>Streptophyta</taxon>
        <taxon>Embryophyta</taxon>
        <taxon>Tracheophyta</taxon>
        <taxon>Spermatophyta</taxon>
        <taxon>Magnoliopsida</taxon>
        <taxon>Ranunculales</taxon>
        <taxon>Circaeasteraceae</taxon>
        <taxon>Kingdonia</taxon>
    </lineage>
</organism>
<dbReference type="EMBL" id="JACGCM010001337">
    <property type="protein sequence ID" value="KAF6156432.1"/>
    <property type="molecule type" value="Genomic_DNA"/>
</dbReference>
<feature type="coiled-coil region" evidence="3">
    <location>
        <begin position="411"/>
        <end position="441"/>
    </location>
</feature>
<evidence type="ECO:0000313" key="4">
    <source>
        <dbReference type="EMBL" id="KAF6156432.1"/>
    </source>
</evidence>
<keyword evidence="2" id="KW-0687">Ribonucleoprotein</keyword>
<dbReference type="InterPro" id="IPR023591">
    <property type="entry name" value="Ribosomal_uS2_flav_dom_sf"/>
</dbReference>